<keyword evidence="2" id="KW-1133">Transmembrane helix</keyword>
<keyword evidence="2" id="KW-0472">Membrane</keyword>
<dbReference type="SUPFAM" id="SSF48452">
    <property type="entry name" value="TPR-like"/>
    <property type="match status" value="3"/>
</dbReference>
<dbReference type="InterPro" id="IPR035897">
    <property type="entry name" value="Toll_tir_struct_dom_sf"/>
</dbReference>
<sequence>MAELAQLARTIRGAASRVRRPSAHLRYMAFLSYSHKDSDTATWLHEELEEFRVPQRLVGKLTEQGPVPRRLAPIFRDRHELAAASDLGEEIEAALGGSRFLIVLCSPAAAKSRWIDKEIACFKRLHRDDRVLAAIIEGEPFASNIPGREDEECFPPALRTHFDRLGRPTSQPAEPIAADLREEGDGRRMGLLKLAAGMMGVGLDELVQREAQRRHRRLYAITAASVAGMLFASGLAYTAIEARDEARDQRREAEGLIGFMLGDLREKLEPLGRLDVLDSVGGRALAYYEKQDKSDLSDESLAQRSRALTLMGEMAFTRGDLDRALRLYREAMASTGEAVRRDPDKPQNLFDHAQNVFWTGYVDYQRGSLDKAATAFQEYRRLADRMIALAPNEPRYQLERIYADTNLGTVLADQRKYRAAAAAFQASLEPVEALVAKHPDNRDYQTQLVDTLAWLADEREFSGQLDEALAHRRRQLGLLAQQWRSDEGNTTIKRIELTARRALARLLAQRGDLAGALDQSRQASAVVDWLTKTEPANTEWLQAGANANFDRADIELASNRIAEAQPVIESACATTSQLVAMDRSVARWRTDMQLRCLDLKSRSALLSGQSADATGLAQQALALARTIPNPVERGLRIASAERNLGDALASGGNREAARGAYERALAAWPRNIEEQPREMASRAILLARLGRRDESNELAGRLASIGYRHPSLRHDRQQ</sequence>
<dbReference type="Gene3D" id="1.25.40.10">
    <property type="entry name" value="Tetratricopeptide repeat domain"/>
    <property type="match status" value="3"/>
</dbReference>
<dbReference type="PROSITE" id="PS50104">
    <property type="entry name" value="TIR"/>
    <property type="match status" value="1"/>
</dbReference>
<evidence type="ECO:0000256" key="1">
    <source>
        <dbReference type="PROSITE-ProRule" id="PRU00339"/>
    </source>
</evidence>
<keyword evidence="1" id="KW-0802">TPR repeat</keyword>
<gene>
    <name evidence="4" type="ORF">LZ518_10200</name>
</gene>
<dbReference type="SUPFAM" id="SSF52200">
    <property type="entry name" value="Toll/Interleukin receptor TIR domain"/>
    <property type="match status" value="1"/>
</dbReference>
<evidence type="ECO:0000256" key="2">
    <source>
        <dbReference type="SAM" id="Phobius"/>
    </source>
</evidence>
<feature type="domain" description="TIR" evidence="3">
    <location>
        <begin position="25"/>
        <end position="184"/>
    </location>
</feature>
<evidence type="ECO:0000259" key="3">
    <source>
        <dbReference type="PROSITE" id="PS50104"/>
    </source>
</evidence>
<accession>A0ABT0SAX7</accession>
<name>A0ABT0SAX7_9SPHN</name>
<protein>
    <submittedName>
        <fullName evidence="4">Toll/interleukin-1 receptor domain-containing protein</fullName>
    </submittedName>
</protein>
<dbReference type="RefSeq" id="WP_249915884.1">
    <property type="nucleotide sequence ID" value="NZ_JAMGBB010000001.1"/>
</dbReference>
<feature type="repeat" description="TPR" evidence="1">
    <location>
        <begin position="638"/>
        <end position="671"/>
    </location>
</feature>
<evidence type="ECO:0000313" key="4">
    <source>
        <dbReference type="EMBL" id="MCL6741503.1"/>
    </source>
</evidence>
<proteinExistence type="predicted"/>
<keyword evidence="4" id="KW-0675">Receptor</keyword>
<dbReference type="InterPro" id="IPR019734">
    <property type="entry name" value="TPR_rpt"/>
</dbReference>
<feature type="transmembrane region" description="Helical" evidence="2">
    <location>
        <begin position="218"/>
        <end position="240"/>
    </location>
</feature>
<dbReference type="PROSITE" id="PS50005">
    <property type="entry name" value="TPR"/>
    <property type="match status" value="2"/>
</dbReference>
<organism evidence="4 5">
    <name type="scientific">Sphingomonas brevis</name>
    <dbReference type="NCBI Taxonomy" id="2908206"/>
    <lineage>
        <taxon>Bacteria</taxon>
        <taxon>Pseudomonadati</taxon>
        <taxon>Pseudomonadota</taxon>
        <taxon>Alphaproteobacteria</taxon>
        <taxon>Sphingomonadales</taxon>
        <taxon>Sphingomonadaceae</taxon>
        <taxon>Sphingomonas</taxon>
    </lineage>
</organism>
<keyword evidence="5" id="KW-1185">Reference proteome</keyword>
<dbReference type="Gene3D" id="3.40.50.10140">
    <property type="entry name" value="Toll/interleukin-1 receptor homology (TIR) domain"/>
    <property type="match status" value="1"/>
</dbReference>
<evidence type="ECO:0000313" key="5">
    <source>
        <dbReference type="Proteomes" id="UP001165383"/>
    </source>
</evidence>
<dbReference type="InterPro" id="IPR011990">
    <property type="entry name" value="TPR-like_helical_dom_sf"/>
</dbReference>
<reference evidence="4" key="1">
    <citation type="submission" date="2022-05" db="EMBL/GenBank/DDBJ databases">
        <authorList>
            <person name="Jo J.-H."/>
            <person name="Im W.-T."/>
        </authorList>
    </citation>
    <scope>NUCLEOTIDE SEQUENCE</scope>
    <source>
        <strain evidence="4">RB56-2</strain>
    </source>
</reference>
<keyword evidence="2" id="KW-0812">Transmembrane</keyword>
<comment type="caution">
    <text evidence="4">The sequence shown here is derived from an EMBL/GenBank/DDBJ whole genome shotgun (WGS) entry which is preliminary data.</text>
</comment>
<dbReference type="InterPro" id="IPR000157">
    <property type="entry name" value="TIR_dom"/>
</dbReference>
<dbReference type="SMART" id="SM00028">
    <property type="entry name" value="TPR"/>
    <property type="match status" value="3"/>
</dbReference>
<feature type="repeat" description="TPR" evidence="1">
    <location>
        <begin position="305"/>
        <end position="338"/>
    </location>
</feature>
<dbReference type="Pfam" id="PF13676">
    <property type="entry name" value="TIR_2"/>
    <property type="match status" value="1"/>
</dbReference>
<dbReference type="Proteomes" id="UP001165383">
    <property type="component" value="Unassembled WGS sequence"/>
</dbReference>
<dbReference type="EMBL" id="JAMGBB010000001">
    <property type="protein sequence ID" value="MCL6741503.1"/>
    <property type="molecule type" value="Genomic_DNA"/>
</dbReference>